<evidence type="ECO:0000313" key="2">
    <source>
        <dbReference type="EMBL" id="GIY69377.1"/>
    </source>
</evidence>
<dbReference type="AlphaFoldDB" id="A0AAV4VGE9"/>
<gene>
    <name evidence="2" type="ORF">CDAR_470551</name>
</gene>
<feature type="region of interest" description="Disordered" evidence="1">
    <location>
        <begin position="1"/>
        <end position="92"/>
    </location>
</feature>
<feature type="compositionally biased region" description="Basic and acidic residues" evidence="1">
    <location>
        <begin position="24"/>
        <end position="60"/>
    </location>
</feature>
<name>A0AAV4VGE9_9ARAC</name>
<accession>A0AAV4VGE9</accession>
<proteinExistence type="predicted"/>
<sequence>MPRKEQAMSCKKLLSKGPQKRHKEIGSESSEDRRAGLETIGERRSEETEHHFQLSLERNDSCQTRQQRRQRRLERDRFLKSQARQRETPEQRESRLLCMRLLHKRVREAKTQEHRMARLEKCRKIDAQKKNGKKNSKDVTPVEPAFVIKGEPIELDPEPSTSAEIVIQNANEDAFRVEPAIVIKEEPIQFDPQPSASADIVIKDEFIVSNEDYTGCSALVPPSTEPTSHVTLSVACLGSRQQPDNGR</sequence>
<evidence type="ECO:0000256" key="1">
    <source>
        <dbReference type="SAM" id="MobiDB-lite"/>
    </source>
</evidence>
<dbReference type="EMBL" id="BPLQ01013035">
    <property type="protein sequence ID" value="GIY69377.1"/>
    <property type="molecule type" value="Genomic_DNA"/>
</dbReference>
<keyword evidence="3" id="KW-1185">Reference proteome</keyword>
<reference evidence="2 3" key="1">
    <citation type="submission" date="2021-06" db="EMBL/GenBank/DDBJ databases">
        <title>Caerostris darwini draft genome.</title>
        <authorList>
            <person name="Kono N."/>
            <person name="Arakawa K."/>
        </authorList>
    </citation>
    <scope>NUCLEOTIDE SEQUENCE [LARGE SCALE GENOMIC DNA]</scope>
</reference>
<comment type="caution">
    <text evidence="2">The sequence shown here is derived from an EMBL/GenBank/DDBJ whole genome shotgun (WGS) entry which is preliminary data.</text>
</comment>
<protein>
    <submittedName>
        <fullName evidence="2">Uncharacterized protein</fullName>
    </submittedName>
</protein>
<feature type="compositionally biased region" description="Basic and acidic residues" evidence="1">
    <location>
        <begin position="73"/>
        <end position="92"/>
    </location>
</feature>
<dbReference type="Proteomes" id="UP001054837">
    <property type="component" value="Unassembled WGS sequence"/>
</dbReference>
<organism evidence="2 3">
    <name type="scientific">Caerostris darwini</name>
    <dbReference type="NCBI Taxonomy" id="1538125"/>
    <lineage>
        <taxon>Eukaryota</taxon>
        <taxon>Metazoa</taxon>
        <taxon>Ecdysozoa</taxon>
        <taxon>Arthropoda</taxon>
        <taxon>Chelicerata</taxon>
        <taxon>Arachnida</taxon>
        <taxon>Araneae</taxon>
        <taxon>Araneomorphae</taxon>
        <taxon>Entelegynae</taxon>
        <taxon>Araneoidea</taxon>
        <taxon>Araneidae</taxon>
        <taxon>Caerostris</taxon>
    </lineage>
</organism>
<evidence type="ECO:0000313" key="3">
    <source>
        <dbReference type="Proteomes" id="UP001054837"/>
    </source>
</evidence>